<feature type="compositionally biased region" description="Basic residues" evidence="1">
    <location>
        <begin position="126"/>
        <end position="135"/>
    </location>
</feature>
<feature type="region of interest" description="Disordered" evidence="1">
    <location>
        <begin position="1"/>
        <end position="109"/>
    </location>
</feature>
<protein>
    <submittedName>
        <fullName evidence="2">Uncharacterized protein</fullName>
    </submittedName>
</protein>
<feature type="compositionally biased region" description="Basic residues" evidence="1">
    <location>
        <begin position="530"/>
        <end position="544"/>
    </location>
</feature>
<evidence type="ECO:0000256" key="1">
    <source>
        <dbReference type="SAM" id="MobiDB-lite"/>
    </source>
</evidence>
<dbReference type="OrthoDB" id="6133115at2759"/>
<dbReference type="GeneID" id="54283105"/>
<dbReference type="AlphaFoldDB" id="A0A6A5Y0P2"/>
<reference evidence="2" key="1">
    <citation type="journal article" date="2020" name="Stud. Mycol.">
        <title>101 Dothideomycetes genomes: a test case for predicting lifestyles and emergence of pathogens.</title>
        <authorList>
            <person name="Haridas S."/>
            <person name="Albert R."/>
            <person name="Binder M."/>
            <person name="Bloem J."/>
            <person name="Labutti K."/>
            <person name="Salamov A."/>
            <person name="Andreopoulos B."/>
            <person name="Baker S."/>
            <person name="Barry K."/>
            <person name="Bills G."/>
            <person name="Bluhm B."/>
            <person name="Cannon C."/>
            <person name="Castanera R."/>
            <person name="Culley D."/>
            <person name="Daum C."/>
            <person name="Ezra D."/>
            <person name="Gonzalez J."/>
            <person name="Henrissat B."/>
            <person name="Kuo A."/>
            <person name="Liang C."/>
            <person name="Lipzen A."/>
            <person name="Lutzoni F."/>
            <person name="Magnuson J."/>
            <person name="Mondo S."/>
            <person name="Nolan M."/>
            <person name="Ohm R."/>
            <person name="Pangilinan J."/>
            <person name="Park H.-J."/>
            <person name="Ramirez L."/>
            <person name="Alfaro M."/>
            <person name="Sun H."/>
            <person name="Tritt A."/>
            <person name="Yoshinaga Y."/>
            <person name="Zwiers L.-H."/>
            <person name="Turgeon B."/>
            <person name="Goodwin S."/>
            <person name="Spatafora J."/>
            <person name="Crous P."/>
            <person name="Grigoriev I."/>
        </authorList>
    </citation>
    <scope>NUCLEOTIDE SEQUENCE</scope>
    <source>
        <strain evidence="2">CBS 175.79</strain>
    </source>
</reference>
<dbReference type="EMBL" id="ML978067">
    <property type="protein sequence ID" value="KAF2018829.1"/>
    <property type="molecule type" value="Genomic_DNA"/>
</dbReference>
<feature type="region of interest" description="Disordered" evidence="1">
    <location>
        <begin position="125"/>
        <end position="158"/>
    </location>
</feature>
<dbReference type="RefSeq" id="XP_033387168.1">
    <property type="nucleotide sequence ID" value="XM_033525708.1"/>
</dbReference>
<feature type="compositionally biased region" description="Basic and acidic residues" evidence="1">
    <location>
        <begin position="78"/>
        <end position="94"/>
    </location>
</feature>
<evidence type="ECO:0000313" key="2">
    <source>
        <dbReference type="EMBL" id="KAF2018829.1"/>
    </source>
</evidence>
<feature type="compositionally biased region" description="Basic and acidic residues" evidence="1">
    <location>
        <begin position="32"/>
        <end position="43"/>
    </location>
</feature>
<dbReference type="Proteomes" id="UP000799778">
    <property type="component" value="Unassembled WGS sequence"/>
</dbReference>
<gene>
    <name evidence="2" type="ORF">BU24DRAFT_405578</name>
</gene>
<name>A0A6A5Y0P2_9PLEO</name>
<sequence length="556" mass="66627">MPPADFWDEDEEFYSHTDRISSAARHVRPPRRARDDNYGRRSDFLTPEHVTYTTGLHRTRSQGHSPAPNINIYATSRLENESSPKVHTEQKSRDPSPNPRGRPMRMQEEWALEDQLAEIRMELAKTRRSRSRSAHYHRDESPARQPAHNAEYDRWQLQQANERLKEADERAALERREDSLRKKLELKYLKEKLEREEEDHQAKSEHDRIVKEMELKYEREERERSRRAKEAEEERKRIIAENTAKIERAKREEEDERERIIAENTLKTEREARERKAAQQAAVDAFNKKRAEEEAEAKAAQLAAVDAFNKKKAEDEKNAKEERERIVAEYERKKFLDEEQAKRERERVIMELRIEEEKQKAKEKEEYERFLHKQKMIEEEEKAKKKKHEDELADAMHKKLSQFGFQDNQIQAMIRSDDVARIQQQQQPIQQQLQPGSLPVAPLRLTHQPTYVKVHKEHLAVDTLHYYEIPYEVDKVDPNYLIILREMDTRETEVLFEHTRRLRSRGTSRLLIEEQRRDHHDRPEYAWVRRRAPSRSPSRRRSSPKRVVGISDMFLR</sequence>
<evidence type="ECO:0000313" key="3">
    <source>
        <dbReference type="Proteomes" id="UP000799778"/>
    </source>
</evidence>
<feature type="region of interest" description="Disordered" evidence="1">
    <location>
        <begin position="530"/>
        <end position="556"/>
    </location>
</feature>
<feature type="compositionally biased region" description="Acidic residues" evidence="1">
    <location>
        <begin position="1"/>
        <end position="12"/>
    </location>
</feature>
<keyword evidence="3" id="KW-1185">Reference proteome</keyword>
<accession>A0A6A5Y0P2</accession>
<organism evidence="2 3">
    <name type="scientific">Aaosphaeria arxii CBS 175.79</name>
    <dbReference type="NCBI Taxonomy" id="1450172"/>
    <lineage>
        <taxon>Eukaryota</taxon>
        <taxon>Fungi</taxon>
        <taxon>Dikarya</taxon>
        <taxon>Ascomycota</taxon>
        <taxon>Pezizomycotina</taxon>
        <taxon>Dothideomycetes</taxon>
        <taxon>Pleosporomycetidae</taxon>
        <taxon>Pleosporales</taxon>
        <taxon>Pleosporales incertae sedis</taxon>
        <taxon>Aaosphaeria</taxon>
    </lineage>
</organism>
<proteinExistence type="predicted"/>